<sequence length="10" mass="1166">MPLKPSFSPY</sequence>
<reference evidence="1" key="1">
    <citation type="submission" date="2023-08" db="EMBL/GenBank/DDBJ databases">
        <title>A de novo genome assembly of Solanum verrucosum Schlechtendal, a Mexican diploid species geographically isolated from the other diploid A-genome species in potato relatives.</title>
        <authorList>
            <person name="Hosaka K."/>
        </authorList>
    </citation>
    <scope>NUCLEOTIDE SEQUENCE</scope>
    <source>
        <tissue evidence="1">Young leaves</tissue>
    </source>
</reference>
<proteinExistence type="predicted"/>
<keyword evidence="2" id="KW-1185">Reference proteome</keyword>
<organism evidence="1 2">
    <name type="scientific">Solanum verrucosum</name>
    <dbReference type="NCBI Taxonomy" id="315347"/>
    <lineage>
        <taxon>Eukaryota</taxon>
        <taxon>Viridiplantae</taxon>
        <taxon>Streptophyta</taxon>
        <taxon>Embryophyta</taxon>
        <taxon>Tracheophyta</taxon>
        <taxon>Spermatophyta</taxon>
        <taxon>Magnoliopsida</taxon>
        <taxon>eudicotyledons</taxon>
        <taxon>Gunneridae</taxon>
        <taxon>Pentapetalae</taxon>
        <taxon>asterids</taxon>
        <taxon>lamiids</taxon>
        <taxon>Solanales</taxon>
        <taxon>Solanaceae</taxon>
        <taxon>Solanoideae</taxon>
        <taxon>Solaneae</taxon>
        <taxon>Solanum</taxon>
    </lineage>
</organism>
<dbReference type="EMBL" id="CP133618">
    <property type="protein sequence ID" value="WMV36935.1"/>
    <property type="molecule type" value="Genomic_DNA"/>
</dbReference>
<protein>
    <submittedName>
        <fullName evidence="1">Uncharacterized protein</fullName>
    </submittedName>
</protein>
<evidence type="ECO:0000313" key="2">
    <source>
        <dbReference type="Proteomes" id="UP001234989"/>
    </source>
</evidence>
<accession>A0AAF0R9U7</accession>
<gene>
    <name evidence="1" type="ORF">MTR67_030320</name>
</gene>
<name>A0AAF0R9U7_SOLVR</name>
<evidence type="ECO:0000313" key="1">
    <source>
        <dbReference type="EMBL" id="WMV36935.1"/>
    </source>
</evidence>
<dbReference type="Proteomes" id="UP001234989">
    <property type="component" value="Chromosome 7"/>
</dbReference>